<feature type="transmembrane region" description="Helical" evidence="8">
    <location>
        <begin position="174"/>
        <end position="193"/>
    </location>
</feature>
<evidence type="ECO:0000256" key="6">
    <source>
        <dbReference type="ARBA" id="ARBA00022989"/>
    </source>
</evidence>
<dbReference type="GO" id="GO:0005886">
    <property type="term" value="C:plasma membrane"/>
    <property type="evidence" value="ECO:0007669"/>
    <property type="project" value="UniProtKB-SubCell"/>
</dbReference>
<evidence type="ECO:0000256" key="7">
    <source>
        <dbReference type="ARBA" id="ARBA00023136"/>
    </source>
</evidence>
<gene>
    <name evidence="10" type="ORF">FHX72_002169</name>
</gene>
<dbReference type="GO" id="GO:0055085">
    <property type="term" value="P:transmembrane transport"/>
    <property type="evidence" value="ECO:0007669"/>
    <property type="project" value="InterPro"/>
</dbReference>
<reference evidence="10 11" key="1">
    <citation type="submission" date="2020-08" db="EMBL/GenBank/DDBJ databases">
        <title>Sequencing the genomes of 1000 actinobacteria strains.</title>
        <authorList>
            <person name="Klenk H.-P."/>
        </authorList>
    </citation>
    <scope>NUCLEOTIDE SEQUENCE [LARGE SCALE GENOMIC DNA]</scope>
    <source>
        <strain evidence="10 11">DSM 20419</strain>
    </source>
</reference>
<dbReference type="InterPro" id="IPR051789">
    <property type="entry name" value="Bact_Polyamine_Transport"/>
</dbReference>
<evidence type="ECO:0000313" key="11">
    <source>
        <dbReference type="Proteomes" id="UP000545286"/>
    </source>
</evidence>
<evidence type="ECO:0000313" key="10">
    <source>
        <dbReference type="EMBL" id="MBB2958024.1"/>
    </source>
</evidence>
<keyword evidence="4" id="KW-1003">Cell membrane</keyword>
<keyword evidence="7 8" id="KW-0472">Membrane</keyword>
<dbReference type="InterPro" id="IPR000515">
    <property type="entry name" value="MetI-like"/>
</dbReference>
<dbReference type="AlphaFoldDB" id="A0A7W4YEX4"/>
<dbReference type="Proteomes" id="UP000545286">
    <property type="component" value="Unassembled WGS sequence"/>
</dbReference>
<evidence type="ECO:0000256" key="2">
    <source>
        <dbReference type="ARBA" id="ARBA00007069"/>
    </source>
</evidence>
<organism evidence="10 11">
    <name type="scientific">Pseudoclavibacter helvolus</name>
    <dbReference type="NCBI Taxonomy" id="255205"/>
    <lineage>
        <taxon>Bacteria</taxon>
        <taxon>Bacillati</taxon>
        <taxon>Actinomycetota</taxon>
        <taxon>Actinomycetes</taxon>
        <taxon>Micrococcales</taxon>
        <taxon>Microbacteriaceae</taxon>
        <taxon>Pseudoclavibacter</taxon>
    </lineage>
</organism>
<feature type="transmembrane region" description="Helical" evidence="8">
    <location>
        <begin position="96"/>
        <end position="121"/>
    </location>
</feature>
<dbReference type="EMBL" id="JACHWJ010000003">
    <property type="protein sequence ID" value="MBB2958024.1"/>
    <property type="molecule type" value="Genomic_DNA"/>
</dbReference>
<dbReference type="PANTHER" id="PTHR43848:SF2">
    <property type="entry name" value="PUTRESCINE TRANSPORT SYSTEM PERMEASE PROTEIN POTI"/>
    <property type="match status" value="1"/>
</dbReference>
<keyword evidence="6 8" id="KW-1133">Transmembrane helix</keyword>
<feature type="transmembrane region" description="Helical" evidence="8">
    <location>
        <begin position="127"/>
        <end position="153"/>
    </location>
</feature>
<protein>
    <submittedName>
        <fullName evidence="10">ABC-type spermidine/putrescine transport system permease subunit II</fullName>
    </submittedName>
</protein>
<evidence type="ECO:0000256" key="5">
    <source>
        <dbReference type="ARBA" id="ARBA00022692"/>
    </source>
</evidence>
<evidence type="ECO:0000256" key="1">
    <source>
        <dbReference type="ARBA" id="ARBA00004651"/>
    </source>
</evidence>
<evidence type="ECO:0000256" key="4">
    <source>
        <dbReference type="ARBA" id="ARBA00022475"/>
    </source>
</evidence>
<feature type="transmembrane region" description="Helical" evidence="8">
    <location>
        <begin position="229"/>
        <end position="252"/>
    </location>
</feature>
<dbReference type="Gene3D" id="1.10.3720.10">
    <property type="entry name" value="MetI-like"/>
    <property type="match status" value="1"/>
</dbReference>
<evidence type="ECO:0000256" key="8">
    <source>
        <dbReference type="RuleBase" id="RU363032"/>
    </source>
</evidence>
<comment type="similarity">
    <text evidence="2">Belongs to the binding-protein-dependent transport system permease family. CysTW subfamily.</text>
</comment>
<accession>A0A7W4YEX4</accession>
<feature type="domain" description="ABC transmembrane type-1" evidence="9">
    <location>
        <begin position="59"/>
        <end position="247"/>
    </location>
</feature>
<sequence length="262" mass="27860">MMDRLLNWIARLAFVFLYVPIVGLIVYSFNASEVSYRFDGFSLRWYAELFQDTLLLNTLQTSAIVGVVSAVLATAIGFATALAVNRYRISGRGFFLGAILVPLIVPEIVLGVSLLSIFQGIGVPMGYLTLVLGHLVVTLPLATLIMIGALSALDPSLPEAANDLGASGWTSFRLVTLPLVLPSVLASFLLAFTTSFSNIVISTFTAGVGTTTLPLRIYSSVRTGLSPELNALGTLMVVATVVLILIIGVGQLRRILAGTPAK</sequence>
<proteinExistence type="inferred from homology"/>
<dbReference type="CDD" id="cd06261">
    <property type="entry name" value="TM_PBP2"/>
    <property type="match status" value="1"/>
</dbReference>
<dbReference type="PANTHER" id="PTHR43848">
    <property type="entry name" value="PUTRESCINE TRANSPORT SYSTEM PERMEASE PROTEIN POTI"/>
    <property type="match status" value="1"/>
</dbReference>
<evidence type="ECO:0000256" key="3">
    <source>
        <dbReference type="ARBA" id="ARBA00022448"/>
    </source>
</evidence>
<feature type="transmembrane region" description="Helical" evidence="8">
    <location>
        <begin position="12"/>
        <end position="29"/>
    </location>
</feature>
<comment type="caution">
    <text evidence="10">The sequence shown here is derived from an EMBL/GenBank/DDBJ whole genome shotgun (WGS) entry which is preliminary data.</text>
</comment>
<evidence type="ECO:0000259" key="9">
    <source>
        <dbReference type="PROSITE" id="PS50928"/>
    </source>
</evidence>
<comment type="subcellular location">
    <subcellularLocation>
        <location evidence="1 8">Cell membrane</location>
        <topology evidence="1 8">Multi-pass membrane protein</topology>
    </subcellularLocation>
</comment>
<dbReference type="PROSITE" id="PS50928">
    <property type="entry name" value="ABC_TM1"/>
    <property type="match status" value="1"/>
</dbReference>
<keyword evidence="5 8" id="KW-0812">Transmembrane</keyword>
<name>A0A7W4YEX4_9MICO</name>
<dbReference type="InterPro" id="IPR035906">
    <property type="entry name" value="MetI-like_sf"/>
</dbReference>
<keyword evidence="3 8" id="KW-0813">Transport</keyword>
<dbReference type="Pfam" id="PF00528">
    <property type="entry name" value="BPD_transp_1"/>
    <property type="match status" value="1"/>
</dbReference>
<dbReference type="SUPFAM" id="SSF161098">
    <property type="entry name" value="MetI-like"/>
    <property type="match status" value="1"/>
</dbReference>
<dbReference type="RefSeq" id="WP_244964189.1">
    <property type="nucleotide sequence ID" value="NZ_JACHWJ010000003.1"/>
</dbReference>
<keyword evidence="11" id="KW-1185">Reference proteome</keyword>
<feature type="transmembrane region" description="Helical" evidence="8">
    <location>
        <begin position="63"/>
        <end position="84"/>
    </location>
</feature>